<evidence type="ECO:0000256" key="1">
    <source>
        <dbReference type="ARBA" id="ARBA00010751"/>
    </source>
</evidence>
<dbReference type="InterPro" id="IPR002765">
    <property type="entry name" value="UPF0145_YbjQ-like"/>
</dbReference>
<dbReference type="EMBL" id="JBGOOS010000001">
    <property type="protein sequence ID" value="MEZ8207298.1"/>
    <property type="molecule type" value="Genomic_DNA"/>
</dbReference>
<dbReference type="SUPFAM" id="SSF117782">
    <property type="entry name" value="YbjQ-like"/>
    <property type="match status" value="1"/>
</dbReference>
<evidence type="ECO:0000313" key="4">
    <source>
        <dbReference type="Proteomes" id="UP001569151"/>
    </source>
</evidence>
<proteinExistence type="inferred from homology"/>
<sequence>MIKTTTSVVEGRPVQDYLGVVVGEAILGANIFKDMFGAIRDVVGGRSGAYEREMGRAREIAFEEMEAKARELGADGIVGIDIDYEVIGSGGSMMMVSVSGTAVKFK</sequence>
<evidence type="ECO:0000256" key="2">
    <source>
        <dbReference type="HAMAP-Rule" id="MF_00338"/>
    </source>
</evidence>
<protein>
    <recommendedName>
        <fullName evidence="2">UPF0145 protein ACED39_00725</fullName>
    </recommendedName>
</protein>
<dbReference type="InterPro" id="IPR035439">
    <property type="entry name" value="UPF0145_dom_sf"/>
</dbReference>
<name>A0ABV4MCL9_9VIBR</name>
<dbReference type="RefSeq" id="WP_371717247.1">
    <property type="nucleotide sequence ID" value="NZ_JBGOOF010000001.1"/>
</dbReference>
<gene>
    <name evidence="3" type="ORF">ACED39_00725</name>
</gene>
<dbReference type="Gene3D" id="3.30.110.70">
    <property type="entry name" value="Hypothetical protein apc22750. Chain B"/>
    <property type="match status" value="1"/>
</dbReference>
<evidence type="ECO:0000313" key="3">
    <source>
        <dbReference type="EMBL" id="MEZ8207298.1"/>
    </source>
</evidence>
<reference evidence="3 4" key="1">
    <citation type="submission" date="2024-06" db="EMBL/GenBank/DDBJ databases">
        <authorList>
            <person name="Steensen K."/>
            <person name="Seneca J."/>
            <person name="Bartlau N."/>
            <person name="Yu A.X."/>
            <person name="Polz M.F."/>
        </authorList>
    </citation>
    <scope>NUCLEOTIDE SEQUENCE [LARGE SCALE GENOMIC DNA]</scope>
    <source>
        <strain evidence="3 4">1F146</strain>
    </source>
</reference>
<dbReference type="Proteomes" id="UP001569151">
    <property type="component" value="Unassembled WGS sequence"/>
</dbReference>
<dbReference type="Pfam" id="PF01906">
    <property type="entry name" value="YbjQ_1"/>
    <property type="match status" value="1"/>
</dbReference>
<accession>A0ABV4MCL9</accession>
<dbReference type="NCBIfam" id="NF002776">
    <property type="entry name" value="PRK02877.1"/>
    <property type="match status" value="1"/>
</dbReference>
<comment type="caution">
    <text evidence="3">The sequence shown here is derived from an EMBL/GenBank/DDBJ whole genome shotgun (WGS) entry which is preliminary data.</text>
</comment>
<comment type="similarity">
    <text evidence="1 2">Belongs to the UPF0145 family.</text>
</comment>
<dbReference type="PANTHER" id="PTHR34068">
    <property type="entry name" value="UPF0145 PROTEIN YBJQ"/>
    <property type="match status" value="1"/>
</dbReference>
<dbReference type="PANTHER" id="PTHR34068:SF1">
    <property type="entry name" value="UPF0145 PROTEIN YBJQ"/>
    <property type="match status" value="1"/>
</dbReference>
<organism evidence="3 4">
    <name type="scientific">Vibrio bivalvicida</name>
    <dbReference type="NCBI Taxonomy" id="1276888"/>
    <lineage>
        <taxon>Bacteria</taxon>
        <taxon>Pseudomonadati</taxon>
        <taxon>Pseudomonadota</taxon>
        <taxon>Gammaproteobacteria</taxon>
        <taxon>Vibrionales</taxon>
        <taxon>Vibrionaceae</taxon>
        <taxon>Vibrio</taxon>
        <taxon>Vibrio oreintalis group</taxon>
    </lineage>
</organism>
<dbReference type="HAMAP" id="MF_00338">
    <property type="entry name" value="UPF0145"/>
    <property type="match status" value="1"/>
</dbReference>
<keyword evidence="4" id="KW-1185">Reference proteome</keyword>